<dbReference type="InterPro" id="IPR049386">
    <property type="entry name" value="FCSD_central"/>
</dbReference>
<sequence length="395" mass="41792">MHTNKKLVILGAGIGGLSVIKELTESGVPLDDLDITVVDEDFSHYLGFTLPWVMRGWRDQDSVPIRPTADALSGLTTITGSVASIDPVARTVTLADSTDIAFDALVIATGARNAVDKVPGLAAAVEGGTAVHYYSADAAADAHRALHNFTGGKLVFLVTSQPFRCPPAPYEGALLAADLLSENGSRDATQLSVYSPETQPMLSAGPYAGQELVALLAENNIDFYGEHSVAHVADADTRVIEFQDGTLAGFDLLVFIPPHEPAIELGGAGWIGVDATTMETQYPGIFAIGDTTAITSPSGRPLPKAAIFAKNGAKAAAQSALHYLEMTDHTGTLSGEGYCYIDIGAHSSAQGKGDFFTLPQPAIHLTAPSVELHHDKQQEEHDWRALWEHPTSATR</sequence>
<feature type="domain" description="FAD/NAD(P)-binding" evidence="1">
    <location>
        <begin position="6"/>
        <end position="125"/>
    </location>
</feature>
<dbReference type="KEGG" id="mku:I2456_28155"/>
<dbReference type="PRINTS" id="PR00368">
    <property type="entry name" value="FADPNR"/>
</dbReference>
<name>A0AAX1JI83_9MYCO</name>
<feature type="domain" description="Sulfide dehydrogenase [flavocytochrome c] flavoprotein chain central" evidence="2">
    <location>
        <begin position="150"/>
        <end position="185"/>
    </location>
</feature>
<dbReference type="PANTHER" id="PTHR43755:SF1">
    <property type="entry name" value="FAD-DEPENDENT PYRIDINE NUCLEOTIDE-DISULPHIDE OXIDOREDUCTASE"/>
    <property type="match status" value="1"/>
</dbReference>
<organism evidence="3 4">
    <name type="scientific">Mycobacterium kubicae</name>
    <dbReference type="NCBI Taxonomy" id="120959"/>
    <lineage>
        <taxon>Bacteria</taxon>
        <taxon>Bacillati</taxon>
        <taxon>Actinomycetota</taxon>
        <taxon>Actinomycetes</taxon>
        <taxon>Mycobacteriales</taxon>
        <taxon>Mycobacteriaceae</taxon>
        <taxon>Mycobacterium</taxon>
        <taxon>Mycobacterium simiae complex</taxon>
    </lineage>
</organism>
<gene>
    <name evidence="3" type="ORF">I2456_28155</name>
</gene>
<evidence type="ECO:0000259" key="1">
    <source>
        <dbReference type="Pfam" id="PF07992"/>
    </source>
</evidence>
<dbReference type="AlphaFoldDB" id="A0AAX1JI83"/>
<dbReference type="Gene3D" id="3.50.50.100">
    <property type="match status" value="1"/>
</dbReference>
<dbReference type="EMBL" id="CP065049">
    <property type="protein sequence ID" value="QPI41091.1"/>
    <property type="molecule type" value="Genomic_DNA"/>
</dbReference>
<dbReference type="PANTHER" id="PTHR43755">
    <property type="match status" value="1"/>
</dbReference>
<reference evidence="3" key="1">
    <citation type="submission" date="2020-11" db="EMBL/GenBank/DDBJ databases">
        <title>Intraspecies plasmid and genomic variation of Mycobacterium kubicae revealed by the complete genome sequences of two clinical isolates.</title>
        <authorList>
            <person name="Hendrix J.R."/>
            <person name="Epperson L.E."/>
            <person name="Honda J.R."/>
            <person name="Strong M."/>
        </authorList>
    </citation>
    <scope>NUCLEOTIDE SEQUENCE</scope>
    <source>
        <strain evidence="3">JCM 13573</strain>
        <plasmid evidence="3">pJCM_13573_2</plasmid>
    </source>
</reference>
<dbReference type="InterPro" id="IPR023753">
    <property type="entry name" value="FAD/NAD-binding_dom"/>
</dbReference>
<evidence type="ECO:0000259" key="2">
    <source>
        <dbReference type="Pfam" id="PF21706"/>
    </source>
</evidence>
<dbReference type="Pfam" id="PF07992">
    <property type="entry name" value="Pyr_redox_2"/>
    <property type="match status" value="1"/>
</dbReference>
<geneLocation type="plasmid" evidence="3 4">
    <name>pJCM_13573_2</name>
</geneLocation>
<accession>A0AAX1JI83</accession>
<dbReference type="GO" id="GO:0016491">
    <property type="term" value="F:oxidoreductase activity"/>
    <property type="evidence" value="ECO:0007669"/>
    <property type="project" value="InterPro"/>
</dbReference>
<dbReference type="RefSeq" id="WP_085075520.1">
    <property type="nucleotide sequence ID" value="NZ_CP065049.1"/>
</dbReference>
<keyword evidence="3" id="KW-0614">Plasmid</keyword>
<dbReference type="Pfam" id="PF21706">
    <property type="entry name" value="FCSD_central"/>
    <property type="match status" value="1"/>
</dbReference>
<evidence type="ECO:0000313" key="3">
    <source>
        <dbReference type="EMBL" id="QPI41091.1"/>
    </source>
</evidence>
<dbReference type="SUPFAM" id="SSF51905">
    <property type="entry name" value="FAD/NAD(P)-binding domain"/>
    <property type="match status" value="2"/>
</dbReference>
<dbReference type="Proteomes" id="UP000663583">
    <property type="component" value="Plasmid pJCM_13573_2"/>
</dbReference>
<proteinExistence type="predicted"/>
<evidence type="ECO:0000313" key="4">
    <source>
        <dbReference type="Proteomes" id="UP000663583"/>
    </source>
</evidence>
<dbReference type="PRINTS" id="PR00469">
    <property type="entry name" value="PNDRDTASEII"/>
</dbReference>
<protein>
    <submittedName>
        <fullName evidence="3">NAD(P)/FAD-dependent oxidoreductase</fullName>
    </submittedName>
</protein>
<dbReference type="InterPro" id="IPR052541">
    <property type="entry name" value="SQRD"/>
</dbReference>
<dbReference type="InterPro" id="IPR036188">
    <property type="entry name" value="FAD/NAD-bd_sf"/>
</dbReference>